<sequence length="480" mass="53896">MADASYPRDLVGYGRNPPHADWPNGARICVQFVINYEEGGENSILHGDRASEAFLSEIVGAAAWPGQRHMSMESIYEYGSRAGFWRLWRMFTERGMPVTVYGVVTALMRNPEAVAAMKEADWEIASHGLKWIDYKDFSSDEERAHLKEAIRIHTEVTGARPTGWYTGRTSEHTIRLVAEEGGFLYCADSYADELPYWDESTKNPQLIVPYTLDANDMRFATPQGFNSGDQFFSYLKDSFDTLYAEGATAPKMMSVGLHCRLVGRPGRAAALARFLDYVASHEDVWVAKRIDIARHWIRHHRPASLKPSTMSKAVFVELYGDIFEHSPWIAEKAYDSGLSSAQDTAEGLHATMVHVLSEATRDQKLTLIRAHPDLAGRLKLAELTEDSRGEQASAGLDSLTEAERDRFLSLNDAYKQKFGFPFIMAVKGRTKDEILAAFEERVAHDADREFDTAVVQIELIALLRLKDRLPSLADVFSSLA</sequence>
<feature type="domain" description="NodB homology" evidence="6">
    <location>
        <begin position="70"/>
        <end position="287"/>
    </location>
</feature>
<reference evidence="7 8" key="1">
    <citation type="submission" date="2020-03" db="EMBL/GenBank/DDBJ databases">
        <title>The genome sequence of Microvirga sp. c23x22.</title>
        <authorList>
            <person name="Zhang X."/>
        </authorList>
    </citation>
    <scope>NUCLEOTIDE SEQUENCE [LARGE SCALE GENOMIC DNA]</scope>
    <source>
        <strain evidence="8">c23x22</strain>
    </source>
</reference>
<dbReference type="Pfam" id="PF01522">
    <property type="entry name" value="Polysacc_deac_1"/>
    <property type="match status" value="1"/>
</dbReference>
<name>A0ABX0VAG5_9HYPH</name>
<dbReference type="PANTHER" id="PTHR43123:SF1">
    <property type="entry name" value="POLYSACCHARIDE DEACETYLASE-RELATED"/>
    <property type="match status" value="1"/>
</dbReference>
<evidence type="ECO:0000256" key="1">
    <source>
        <dbReference type="ARBA" id="ARBA00003236"/>
    </source>
</evidence>
<dbReference type="Pfam" id="PF09349">
    <property type="entry name" value="OHCU_decarbox"/>
    <property type="match status" value="1"/>
</dbReference>
<dbReference type="PANTHER" id="PTHR43123">
    <property type="entry name" value="POLYSACCHARIDE DEACETYLASE-RELATED"/>
    <property type="match status" value="1"/>
</dbReference>
<accession>A0ABX0VAG5</accession>
<proteinExistence type="inferred from homology"/>
<dbReference type="SUPFAM" id="SSF88713">
    <property type="entry name" value="Glycoside hydrolase/deacetylase"/>
    <property type="match status" value="1"/>
</dbReference>
<keyword evidence="8" id="KW-1185">Reference proteome</keyword>
<organism evidence="7 8">
    <name type="scientific">Microvirga terricola</name>
    <dbReference type="NCBI Taxonomy" id="2719797"/>
    <lineage>
        <taxon>Bacteria</taxon>
        <taxon>Pseudomonadati</taxon>
        <taxon>Pseudomonadota</taxon>
        <taxon>Alphaproteobacteria</taxon>
        <taxon>Hyphomicrobiales</taxon>
        <taxon>Methylobacteriaceae</taxon>
        <taxon>Microvirga</taxon>
    </lineage>
</organism>
<gene>
    <name evidence="7" type="primary">puuE</name>
    <name evidence="7" type="ORF">HB375_07715</name>
</gene>
<evidence type="ECO:0000313" key="8">
    <source>
        <dbReference type="Proteomes" id="UP000707352"/>
    </source>
</evidence>
<dbReference type="NCBIfam" id="TIGR03164">
    <property type="entry name" value="UHCUDC"/>
    <property type="match status" value="1"/>
</dbReference>
<dbReference type="PROSITE" id="PS51677">
    <property type="entry name" value="NODB"/>
    <property type="match status" value="1"/>
</dbReference>
<comment type="function">
    <text evidence="1">Is involved in generating a small heat-stable compound (Nod), an acylated oligomer of N-acetylglucosamine, that stimulates mitosis in various plant protoplasts.</text>
</comment>
<dbReference type="Proteomes" id="UP000707352">
    <property type="component" value="Unassembled WGS sequence"/>
</dbReference>
<evidence type="ECO:0000259" key="6">
    <source>
        <dbReference type="PROSITE" id="PS51677"/>
    </source>
</evidence>
<evidence type="ECO:0000256" key="3">
    <source>
        <dbReference type="ARBA" id="ARBA00020071"/>
    </source>
</evidence>
<protein>
    <recommendedName>
        <fullName evidence="3">Chitooligosaccharide deacetylase</fullName>
    </recommendedName>
    <alternativeName>
        <fullName evidence="5">Nodulation protein B</fullName>
    </alternativeName>
</protein>
<comment type="similarity">
    <text evidence="2">Belongs to the polysaccharide deacetylase family.</text>
</comment>
<dbReference type="SUPFAM" id="SSF158694">
    <property type="entry name" value="UraD-Like"/>
    <property type="match status" value="1"/>
</dbReference>
<dbReference type="Gene3D" id="1.10.3330.10">
    <property type="entry name" value="Oxo-4-hydroxy-4-carboxy-5-ureidoimidazoline decarboxylase"/>
    <property type="match status" value="1"/>
</dbReference>
<dbReference type="InterPro" id="IPR011330">
    <property type="entry name" value="Glyco_hydro/deAcase_b/a-brl"/>
</dbReference>
<evidence type="ECO:0000256" key="4">
    <source>
        <dbReference type="ARBA" id="ARBA00022631"/>
    </source>
</evidence>
<dbReference type="InterPro" id="IPR018020">
    <property type="entry name" value="OHCU_decarboxylase"/>
</dbReference>
<dbReference type="InterPro" id="IPR036778">
    <property type="entry name" value="OHCU_decarboxylase_sf"/>
</dbReference>
<evidence type="ECO:0000313" key="7">
    <source>
        <dbReference type="EMBL" id="NIX76503.1"/>
    </source>
</evidence>
<comment type="caution">
    <text evidence="7">The sequence shown here is derived from an EMBL/GenBank/DDBJ whole genome shotgun (WGS) entry which is preliminary data.</text>
</comment>
<dbReference type="Gene3D" id="3.20.20.370">
    <property type="entry name" value="Glycoside hydrolase/deacetylase"/>
    <property type="match status" value="1"/>
</dbReference>
<evidence type="ECO:0000256" key="5">
    <source>
        <dbReference type="ARBA" id="ARBA00032976"/>
    </source>
</evidence>
<dbReference type="CDD" id="cd10977">
    <property type="entry name" value="CE4_PuuE_SpCDA1"/>
    <property type="match status" value="1"/>
</dbReference>
<dbReference type="InterPro" id="IPR017580">
    <property type="entry name" value="OHCU_decarboxylase-1"/>
</dbReference>
<dbReference type="RefSeq" id="WP_167672377.1">
    <property type="nucleotide sequence ID" value="NZ_JAATJS010000002.1"/>
</dbReference>
<evidence type="ECO:0000256" key="2">
    <source>
        <dbReference type="ARBA" id="ARBA00010973"/>
    </source>
</evidence>
<dbReference type="InterPro" id="IPR002509">
    <property type="entry name" value="NODB_dom"/>
</dbReference>
<dbReference type="EMBL" id="JAATJS010000002">
    <property type="protein sequence ID" value="NIX76503.1"/>
    <property type="molecule type" value="Genomic_DNA"/>
</dbReference>
<dbReference type="NCBIfam" id="TIGR03212">
    <property type="entry name" value="uraD_N-term-dom"/>
    <property type="match status" value="1"/>
</dbReference>
<keyword evidence="4" id="KW-0659">Purine metabolism</keyword>
<dbReference type="InterPro" id="IPR017625">
    <property type="entry name" value="PuuE"/>
</dbReference>